<keyword evidence="5" id="KW-1185">Reference proteome</keyword>
<feature type="region of interest" description="Disordered" evidence="1">
    <location>
        <begin position="1"/>
        <end position="23"/>
    </location>
</feature>
<feature type="domain" description="PiggyBac transposable element-derived protein 4 C-terminal zinc-finger" evidence="2">
    <location>
        <begin position="182"/>
        <end position="226"/>
    </location>
</feature>
<feature type="compositionally biased region" description="Basic and acidic residues" evidence="1">
    <location>
        <begin position="179"/>
        <end position="191"/>
    </location>
</feature>
<dbReference type="InterPro" id="IPR029526">
    <property type="entry name" value="PGBD"/>
</dbReference>
<evidence type="ECO:0000313" key="5">
    <source>
        <dbReference type="Proteomes" id="UP000886998"/>
    </source>
</evidence>
<feature type="region of interest" description="Disordered" evidence="1">
    <location>
        <begin position="172"/>
        <end position="191"/>
    </location>
</feature>
<dbReference type="EMBL" id="BMAV01017564">
    <property type="protein sequence ID" value="GFY69337.1"/>
    <property type="molecule type" value="Genomic_DNA"/>
</dbReference>
<dbReference type="InterPro" id="IPR032718">
    <property type="entry name" value="PGBD4_Znf_C"/>
</dbReference>
<name>A0A8X7CMG7_9ARAC</name>
<sequence length="231" mass="27000">MSTDDTDTKPQEKRSPKGNAEKKLKKGEIIAFQRGKVTVMKWMDKEKVSLLSTIHNTEMEQIQVRSENERKLKIVMDYNNTMGGVDRMDQNLKSFEIIKKRGKKCYRKIFFHIFDIAVWNSYVATVKTEEKHELEFRLDLIDCVIEKKHSGLNFHPGGDQVEPNPLRLTKDTFGNNYPTDKKTDRKTTQSALKRNENGKRILKETRFFCPDCDVGLCITPCFKLFHTQKDF</sequence>
<accession>A0A8X7CMG7</accession>
<dbReference type="PANTHER" id="PTHR46599:SF3">
    <property type="entry name" value="PIGGYBAC TRANSPOSABLE ELEMENT-DERIVED PROTEIN 4"/>
    <property type="match status" value="1"/>
</dbReference>
<evidence type="ECO:0000313" key="4">
    <source>
        <dbReference type="EMBL" id="GFY69337.1"/>
    </source>
</evidence>
<proteinExistence type="predicted"/>
<gene>
    <name evidence="4" type="primary">PGBD4</name>
    <name evidence="4" type="ORF">TNIN_46611</name>
</gene>
<reference evidence="4" key="1">
    <citation type="submission" date="2020-08" db="EMBL/GenBank/DDBJ databases">
        <title>Multicomponent nature underlies the extraordinary mechanical properties of spider dragline silk.</title>
        <authorList>
            <person name="Kono N."/>
            <person name="Nakamura H."/>
            <person name="Mori M."/>
            <person name="Yoshida Y."/>
            <person name="Ohtoshi R."/>
            <person name="Malay A.D."/>
            <person name="Moran D.A.P."/>
            <person name="Tomita M."/>
            <person name="Numata K."/>
            <person name="Arakawa K."/>
        </authorList>
    </citation>
    <scope>NUCLEOTIDE SEQUENCE</scope>
</reference>
<protein>
    <submittedName>
        <fullName evidence="4">PiggyBac transposable element-derived protein 4</fullName>
    </submittedName>
</protein>
<dbReference type="AlphaFoldDB" id="A0A8X7CMG7"/>
<evidence type="ECO:0000259" key="3">
    <source>
        <dbReference type="Pfam" id="PF13843"/>
    </source>
</evidence>
<evidence type="ECO:0000256" key="1">
    <source>
        <dbReference type="SAM" id="MobiDB-lite"/>
    </source>
</evidence>
<evidence type="ECO:0000259" key="2">
    <source>
        <dbReference type="Pfam" id="PF13842"/>
    </source>
</evidence>
<organism evidence="4 5">
    <name type="scientific">Trichonephila inaurata madagascariensis</name>
    <dbReference type="NCBI Taxonomy" id="2747483"/>
    <lineage>
        <taxon>Eukaryota</taxon>
        <taxon>Metazoa</taxon>
        <taxon>Ecdysozoa</taxon>
        <taxon>Arthropoda</taxon>
        <taxon>Chelicerata</taxon>
        <taxon>Arachnida</taxon>
        <taxon>Araneae</taxon>
        <taxon>Araneomorphae</taxon>
        <taxon>Entelegynae</taxon>
        <taxon>Araneoidea</taxon>
        <taxon>Nephilidae</taxon>
        <taxon>Trichonephila</taxon>
        <taxon>Trichonephila inaurata</taxon>
    </lineage>
</organism>
<dbReference type="Pfam" id="PF13843">
    <property type="entry name" value="DDE_Tnp_1_7"/>
    <property type="match status" value="1"/>
</dbReference>
<comment type="caution">
    <text evidence="4">The sequence shown here is derived from an EMBL/GenBank/DDBJ whole genome shotgun (WGS) entry which is preliminary data.</text>
</comment>
<feature type="domain" description="PiggyBac transposable element-derived protein" evidence="3">
    <location>
        <begin position="13"/>
        <end position="122"/>
    </location>
</feature>
<dbReference type="Proteomes" id="UP000886998">
    <property type="component" value="Unassembled WGS sequence"/>
</dbReference>
<dbReference type="PANTHER" id="PTHR46599">
    <property type="entry name" value="PIGGYBAC TRANSPOSABLE ELEMENT-DERIVED PROTEIN 4"/>
    <property type="match status" value="1"/>
</dbReference>
<dbReference type="Pfam" id="PF13842">
    <property type="entry name" value="zf-Tnp_2"/>
    <property type="match status" value="1"/>
</dbReference>
<dbReference type="OrthoDB" id="6078215at2759"/>